<keyword evidence="2" id="KW-0597">Phosphoprotein</keyword>
<evidence type="ECO:0000256" key="3">
    <source>
        <dbReference type="ARBA" id="ARBA00022679"/>
    </source>
</evidence>
<dbReference type="SUPFAM" id="SSF50129">
    <property type="entry name" value="GroES-like"/>
    <property type="match status" value="1"/>
</dbReference>
<dbReference type="SUPFAM" id="SSF51735">
    <property type="entry name" value="NAD(P)-binding Rossmann-fold domains"/>
    <property type="match status" value="2"/>
</dbReference>
<dbReference type="InterPro" id="IPR016036">
    <property type="entry name" value="Malonyl_transacylase_ACP-bd"/>
</dbReference>
<dbReference type="InterPro" id="IPR056501">
    <property type="entry name" value="NAD-bd_HRPKS_sdrA"/>
</dbReference>
<evidence type="ECO:0000256" key="2">
    <source>
        <dbReference type="ARBA" id="ARBA00022553"/>
    </source>
</evidence>
<dbReference type="Gene3D" id="3.10.129.110">
    <property type="entry name" value="Polyketide synthase dehydratase"/>
    <property type="match status" value="1"/>
</dbReference>
<dbReference type="InterPro" id="IPR013968">
    <property type="entry name" value="PKS_KR"/>
</dbReference>
<dbReference type="InterPro" id="IPR016039">
    <property type="entry name" value="Thiolase-like"/>
</dbReference>
<dbReference type="Pfam" id="PF08240">
    <property type="entry name" value="ADH_N"/>
    <property type="match status" value="1"/>
</dbReference>
<dbReference type="GO" id="GO:0004315">
    <property type="term" value="F:3-oxoacyl-[acyl-carrier-protein] synthase activity"/>
    <property type="evidence" value="ECO:0007669"/>
    <property type="project" value="InterPro"/>
</dbReference>
<dbReference type="CDD" id="cd05195">
    <property type="entry name" value="enoyl_red"/>
    <property type="match status" value="1"/>
</dbReference>
<dbReference type="Pfam" id="PF21089">
    <property type="entry name" value="PKS_DH_N"/>
    <property type="match status" value="1"/>
</dbReference>
<organism evidence="9 10">
    <name type="scientific">Melanomma pulvis-pyrius CBS 109.77</name>
    <dbReference type="NCBI Taxonomy" id="1314802"/>
    <lineage>
        <taxon>Eukaryota</taxon>
        <taxon>Fungi</taxon>
        <taxon>Dikarya</taxon>
        <taxon>Ascomycota</taxon>
        <taxon>Pezizomycotina</taxon>
        <taxon>Dothideomycetes</taxon>
        <taxon>Pleosporomycetidae</taxon>
        <taxon>Pleosporales</taxon>
        <taxon>Melanommataceae</taxon>
        <taxon>Melanomma</taxon>
    </lineage>
</organism>
<dbReference type="SMART" id="SM00826">
    <property type="entry name" value="PKS_DH"/>
    <property type="match status" value="1"/>
</dbReference>
<proteinExistence type="predicted"/>
<feature type="domain" description="Carrier" evidence="6">
    <location>
        <begin position="2077"/>
        <end position="2154"/>
    </location>
</feature>
<dbReference type="GO" id="GO:0004312">
    <property type="term" value="F:fatty acid synthase activity"/>
    <property type="evidence" value="ECO:0007669"/>
    <property type="project" value="TreeGrafter"/>
</dbReference>
<dbReference type="Pfam" id="PF13602">
    <property type="entry name" value="ADH_zinc_N_2"/>
    <property type="match status" value="1"/>
</dbReference>
<dbReference type="InterPro" id="IPR050091">
    <property type="entry name" value="PKS_NRPS_Biosynth_Enz"/>
</dbReference>
<dbReference type="CDD" id="cd00833">
    <property type="entry name" value="PKS"/>
    <property type="match status" value="1"/>
</dbReference>
<dbReference type="SMART" id="SM00827">
    <property type="entry name" value="PKS_AT"/>
    <property type="match status" value="1"/>
</dbReference>
<dbReference type="InterPro" id="IPR020806">
    <property type="entry name" value="PKS_PP-bd"/>
</dbReference>
<accession>A0A6A6XVE9</accession>
<dbReference type="InterPro" id="IPR057326">
    <property type="entry name" value="KR_dom"/>
</dbReference>
<dbReference type="InterPro" id="IPR018201">
    <property type="entry name" value="Ketoacyl_synth_AS"/>
</dbReference>
<dbReference type="GO" id="GO:0044550">
    <property type="term" value="P:secondary metabolite biosynthetic process"/>
    <property type="evidence" value="ECO:0007669"/>
    <property type="project" value="TreeGrafter"/>
</dbReference>
<dbReference type="InterPro" id="IPR049552">
    <property type="entry name" value="PKS_DH_N"/>
</dbReference>
<dbReference type="PROSITE" id="PS50075">
    <property type="entry name" value="CARRIER"/>
    <property type="match status" value="1"/>
</dbReference>
<dbReference type="Pfam" id="PF14765">
    <property type="entry name" value="PS-DH"/>
    <property type="match status" value="1"/>
</dbReference>
<evidence type="ECO:0000256" key="5">
    <source>
        <dbReference type="PROSITE-ProRule" id="PRU01363"/>
    </source>
</evidence>
<dbReference type="InterPro" id="IPR036291">
    <property type="entry name" value="NAD(P)-bd_dom_sf"/>
</dbReference>
<dbReference type="Gene3D" id="3.40.50.720">
    <property type="entry name" value="NAD(P)-binding Rossmann-like Domain"/>
    <property type="match status" value="2"/>
</dbReference>
<dbReference type="SUPFAM" id="SSF47336">
    <property type="entry name" value="ACP-like"/>
    <property type="match status" value="1"/>
</dbReference>
<dbReference type="PROSITE" id="PS52004">
    <property type="entry name" value="KS3_2"/>
    <property type="match status" value="1"/>
</dbReference>
<keyword evidence="10" id="KW-1185">Reference proteome</keyword>
<dbReference type="InterPro" id="IPR020807">
    <property type="entry name" value="PKS_DH"/>
</dbReference>
<dbReference type="InterPro" id="IPR049900">
    <property type="entry name" value="PKS_mFAS_DH"/>
</dbReference>
<evidence type="ECO:0000256" key="4">
    <source>
        <dbReference type="ARBA" id="ARBA00023268"/>
    </source>
</evidence>
<keyword evidence="3" id="KW-0808">Transferase</keyword>
<feature type="domain" description="PKS/mFAS DH" evidence="8">
    <location>
        <begin position="909"/>
        <end position="1226"/>
    </location>
</feature>
<dbReference type="Proteomes" id="UP000799757">
    <property type="component" value="Unassembled WGS sequence"/>
</dbReference>
<protein>
    <submittedName>
        <fullName evidence="9">Ketoacyl-synt-domain-containing protein</fullName>
    </submittedName>
</protein>
<dbReference type="SMART" id="SM00823">
    <property type="entry name" value="PKS_PP"/>
    <property type="match status" value="1"/>
</dbReference>
<dbReference type="Pfam" id="PF02801">
    <property type="entry name" value="Ketoacyl-synt_C"/>
    <property type="match status" value="1"/>
</dbReference>
<comment type="caution">
    <text evidence="5">Lacks conserved residue(s) required for the propagation of feature annotation.</text>
</comment>
<reference evidence="9" key="1">
    <citation type="journal article" date="2020" name="Stud. Mycol.">
        <title>101 Dothideomycetes genomes: a test case for predicting lifestyles and emergence of pathogens.</title>
        <authorList>
            <person name="Haridas S."/>
            <person name="Albert R."/>
            <person name="Binder M."/>
            <person name="Bloem J."/>
            <person name="Labutti K."/>
            <person name="Salamov A."/>
            <person name="Andreopoulos B."/>
            <person name="Baker S."/>
            <person name="Barry K."/>
            <person name="Bills G."/>
            <person name="Bluhm B."/>
            <person name="Cannon C."/>
            <person name="Castanera R."/>
            <person name="Culley D."/>
            <person name="Daum C."/>
            <person name="Ezra D."/>
            <person name="Gonzalez J."/>
            <person name="Henrissat B."/>
            <person name="Kuo A."/>
            <person name="Liang C."/>
            <person name="Lipzen A."/>
            <person name="Lutzoni F."/>
            <person name="Magnuson J."/>
            <person name="Mondo S."/>
            <person name="Nolan M."/>
            <person name="Ohm R."/>
            <person name="Pangilinan J."/>
            <person name="Park H.-J."/>
            <person name="Ramirez L."/>
            <person name="Alfaro M."/>
            <person name="Sun H."/>
            <person name="Tritt A."/>
            <person name="Yoshinaga Y."/>
            <person name="Zwiers L.-H."/>
            <person name="Turgeon B."/>
            <person name="Goodwin S."/>
            <person name="Spatafora J."/>
            <person name="Crous P."/>
            <person name="Grigoriev I."/>
        </authorList>
    </citation>
    <scope>NUCLEOTIDE SEQUENCE</scope>
    <source>
        <strain evidence="9">CBS 109.77</strain>
    </source>
</reference>
<dbReference type="InterPro" id="IPR014043">
    <property type="entry name" value="Acyl_transferase_dom"/>
</dbReference>
<dbReference type="EMBL" id="MU001762">
    <property type="protein sequence ID" value="KAF2799537.1"/>
    <property type="molecule type" value="Genomic_DNA"/>
</dbReference>
<evidence type="ECO:0000313" key="10">
    <source>
        <dbReference type="Proteomes" id="UP000799757"/>
    </source>
</evidence>
<dbReference type="GO" id="GO:0016491">
    <property type="term" value="F:oxidoreductase activity"/>
    <property type="evidence" value="ECO:0007669"/>
    <property type="project" value="InterPro"/>
</dbReference>
<dbReference type="GO" id="GO:0006633">
    <property type="term" value="P:fatty acid biosynthetic process"/>
    <property type="evidence" value="ECO:0007669"/>
    <property type="project" value="InterPro"/>
</dbReference>
<dbReference type="SUPFAM" id="SSF53901">
    <property type="entry name" value="Thiolase-like"/>
    <property type="match status" value="1"/>
</dbReference>
<sequence length="2161" mass="234938">MSCRLPGSVSTPDEFWELLARSRTGFSEIPLSRFSANRFFHSNPGKSGTTNARGGNFLSHDLTVFDAPFFGFTQQEAISLDPQQRLLLECTFEALENAGIPKHEVLGKDVGVFVGGTFSEYEADLFRDPETIPMHQATGCAMAMQSNRISHFFDLRGPSFTVDTACSSSLVALHTACQSLRNGESSMAIAAGVHLNMLPEFWISYSMSRLFGEAGRSFAFDQRGTGYGRGEGCGMILLKRLDQAIKDNDPIRAVITGSGINQDGKTPGITTPNGSAQEALIRSVYKNGGMDPRETGYIEAHGTGTRVGDPIEVGALHNVFGEGRSKRKPLYMGSVKSNIGHLEAAAEGIAGIIKTALMLERGFILPNHDFKEPNEGIPLDEWGIKVPTRQQPWPHGKRWASVNGFGFGGTNAHVVMTRGPLDRKTMEEINIHTTMRLFILSANDKASTEKVMQNLGVYLEQRPEVFQNDLLSNLAYTLGQRKSLHPWRIAVTVSSAVDLVEVLSSGKTLPAKQALEEPRIGWIFTGQGAQWCAMGRELYQQYPVYASVIDKADAHLRFIGAEFSLVEELQKSEKTTRVNAAHISQPSCTAVQLALVDLLHSWNIRPSAVTGHSSGEIGAAYAAGLITFEDAITVAYHRGRLIPLLKKNFPSLNGCMMAVGAGKSEIAPLLNLIPPSLGEVRIACVNSLSSVTVSGDVDAITELQILIEELHPGMFVRKLQVDTAYHSHHMNLVASEYTESLLNLETPKPSAISFHSSLLGRLAISTELNAAYWVKNLTCAVRFDEAVESMCRPDSKTGVNLLIELGPHAALQGPIKQILKHVGGLASKIEYSSVLWRNKDAVQTALSLAGMLFVKGTALNMGAINFPKPLNRPPQVLTDLPRYAWNHTSSFYHESRLTKIHKYHDAPRNDIIGSLAPYANKFEPTWRSLVRLDDIPWLRHHQIQGVTIFPIAGYAAMALEAIAQRAQLQDIQYDRLEIKGLTVKAPAMLTEEELELTITLRSDPDSPVNGLSHVFNICSWSKNKDWTEHCTGFVCVASADTNDIDGVRTQQTKKHKLQSKFSAVDAVASRQFTAQTMYKRLSEIGVSYGATFQGLANGQASPSAATAQITLADTLSEMPHQEETTYILHPTLLEQLISMYWSIFNATGPLKTVHLPSSISKVTVSSKVREYLQGPGCGFQAICNPSTSLSDVRSNTFSMFAINSTGEEMISVENLVVVPILENSVSVETEGARQLCFKLEWEALQSLPKGEKNRLRPPQFNAEVVIIHGKSPSQCITASGLSDRLSELTGIIPSMGLLSSMALLSKDKLCIFLTELERPVLANLDASEFKALQHLLTSVQGLLWVVHSAYGNSKNPDANMITGLSRTLRSEGTLMKFVTLDLDDLKVSSPTNVVLTILDVFIGVYTADSIIKETEFMERDAMLYTPRIVNDDSMNDYVNDQIHPSNTELARFSALERPLRGKMARPVAIDSLAFHDDESLLGFAPDNHVDLQVKAIGINSGDIGSDSAIGIECSGIVTAVGSSVPNIRVGDRVAAITTNGSLSTVARTESPFVFKIPDHIEFELAATIPLAFCTAAYALIEKASLSEGETVLIHDAASAVGQAALSIVQMIAAEAWTTVRTAEEKDLLMREFSVPEDRIWYVGSGSFAENVRDATDGRGIDVVFNTVAEPHTLRVTWTCLANFGRFINVGAGYGTAGNIPTEKNITILSADVVALLTYRPQVLQRTLANIATLLRYGKIQTAFRVKVFSISNIVAALQDVQAAGINGKVVIVPQDNELVLAPRIDKLSALFRQEATYILIGGTGGLGRSIAKWMVGKGAKHIVLLSRGGTLRGQARQQIDALNNAGANVVIRRCDVADRADVDTLLSVGLDGLPPVRGIFHGAMVLHDVLFEKMTYEQYTTVITSKVKGAWNFHHALFAAKISLDFFVLISSAAGAVGNRGQAAYAAANTFLNGFAQHLIGQGIQAASIDLTAVSDAGYLAEDVEKAAEVARTLGSDTICEAEMLALIQAAIEGKLTSCNGHPITGMRITPTMRPFWSNDAKFSHLLHAAEAASTSSHTTTTISWSAAFKAAPSRPEAEQIVCNALVEKIAEVISMEPEELDISRALSHYPLDSLTAIEVRNYITRMFEANLQVLELLASGSIESLAKVVFAKSKVARPQA</sequence>
<dbReference type="Pfam" id="PF23114">
    <property type="entry name" value="NAD-bd_HRPKS_sdrA"/>
    <property type="match status" value="1"/>
</dbReference>
<dbReference type="PANTHER" id="PTHR43775">
    <property type="entry name" value="FATTY ACID SYNTHASE"/>
    <property type="match status" value="1"/>
</dbReference>
<keyword evidence="1" id="KW-0596">Phosphopantetheine</keyword>
<evidence type="ECO:0000259" key="6">
    <source>
        <dbReference type="PROSITE" id="PS50075"/>
    </source>
</evidence>
<name>A0A6A6XVE9_9PLEO</name>
<keyword evidence="4" id="KW-0511">Multifunctional enzyme</keyword>
<dbReference type="SUPFAM" id="SSF55048">
    <property type="entry name" value="Probable ACP-binding domain of malonyl-CoA ACP transacylase"/>
    <property type="match status" value="1"/>
</dbReference>
<gene>
    <name evidence="9" type="ORF">K505DRAFT_265437</name>
</gene>
<dbReference type="PANTHER" id="PTHR43775:SF13">
    <property type="entry name" value="POLYKETIDE SYNTHASE 1"/>
    <property type="match status" value="1"/>
</dbReference>
<dbReference type="SMART" id="SM00822">
    <property type="entry name" value="PKS_KR"/>
    <property type="match status" value="1"/>
</dbReference>
<dbReference type="InterPro" id="IPR011032">
    <property type="entry name" value="GroES-like_sf"/>
</dbReference>
<dbReference type="Pfam" id="PF00109">
    <property type="entry name" value="ketoacyl-synt"/>
    <property type="match status" value="1"/>
</dbReference>
<dbReference type="Gene3D" id="1.10.1200.10">
    <property type="entry name" value="ACP-like"/>
    <property type="match status" value="1"/>
</dbReference>
<dbReference type="Gene3D" id="3.90.180.10">
    <property type="entry name" value="Medium-chain alcohol dehydrogenases, catalytic domain"/>
    <property type="match status" value="1"/>
</dbReference>
<dbReference type="GO" id="GO:0031177">
    <property type="term" value="F:phosphopantetheine binding"/>
    <property type="evidence" value="ECO:0007669"/>
    <property type="project" value="InterPro"/>
</dbReference>
<dbReference type="InterPro" id="IPR042104">
    <property type="entry name" value="PKS_dehydratase_sf"/>
</dbReference>
<dbReference type="SMART" id="SM00825">
    <property type="entry name" value="PKS_KS"/>
    <property type="match status" value="1"/>
</dbReference>
<dbReference type="InterPro" id="IPR009081">
    <property type="entry name" value="PP-bd_ACP"/>
</dbReference>
<dbReference type="InterPro" id="IPR036736">
    <property type="entry name" value="ACP-like_sf"/>
</dbReference>
<evidence type="ECO:0000259" key="7">
    <source>
        <dbReference type="PROSITE" id="PS52004"/>
    </source>
</evidence>
<dbReference type="PROSITE" id="PS00606">
    <property type="entry name" value="KS3_1"/>
    <property type="match status" value="1"/>
</dbReference>
<dbReference type="InterPro" id="IPR020841">
    <property type="entry name" value="PKS_Beta-ketoAc_synthase_dom"/>
</dbReference>
<dbReference type="SUPFAM" id="SSF52151">
    <property type="entry name" value="FabD/lysophospholipase-like"/>
    <property type="match status" value="1"/>
</dbReference>
<dbReference type="Gene3D" id="3.40.47.10">
    <property type="match status" value="1"/>
</dbReference>
<feature type="region of interest" description="C-terminal hotdog fold" evidence="5">
    <location>
        <begin position="1069"/>
        <end position="1226"/>
    </location>
</feature>
<evidence type="ECO:0000256" key="1">
    <source>
        <dbReference type="ARBA" id="ARBA00022450"/>
    </source>
</evidence>
<dbReference type="Pfam" id="PF08659">
    <property type="entry name" value="KR"/>
    <property type="match status" value="1"/>
</dbReference>
<dbReference type="InterPro" id="IPR014030">
    <property type="entry name" value="Ketoacyl_synth_N"/>
</dbReference>
<dbReference type="PROSITE" id="PS52019">
    <property type="entry name" value="PKS_MFAS_DH"/>
    <property type="match status" value="1"/>
</dbReference>
<dbReference type="Pfam" id="PF00698">
    <property type="entry name" value="Acyl_transf_1"/>
    <property type="match status" value="1"/>
</dbReference>
<dbReference type="InterPro" id="IPR001227">
    <property type="entry name" value="Ac_transferase_dom_sf"/>
</dbReference>
<evidence type="ECO:0000259" key="8">
    <source>
        <dbReference type="PROSITE" id="PS52019"/>
    </source>
</evidence>
<dbReference type="Gene3D" id="3.40.366.10">
    <property type="entry name" value="Malonyl-Coenzyme A Acyl Carrier Protein, domain 2"/>
    <property type="match status" value="1"/>
</dbReference>
<dbReference type="Pfam" id="PF16197">
    <property type="entry name" value="KAsynt_C_assoc"/>
    <property type="match status" value="1"/>
</dbReference>
<dbReference type="InterPro" id="IPR014031">
    <property type="entry name" value="Ketoacyl_synth_C"/>
</dbReference>
<feature type="domain" description="Ketosynthase family 3 (KS3)" evidence="7">
    <location>
        <begin position="1"/>
        <end position="418"/>
    </location>
</feature>
<dbReference type="InterPro" id="IPR016035">
    <property type="entry name" value="Acyl_Trfase/lysoPLipase"/>
</dbReference>
<dbReference type="InterPro" id="IPR013154">
    <property type="entry name" value="ADH-like_N"/>
</dbReference>
<dbReference type="OrthoDB" id="329835at2759"/>
<dbReference type="InterPro" id="IPR049551">
    <property type="entry name" value="PKS_DH_C"/>
</dbReference>
<dbReference type="Pfam" id="PF23297">
    <property type="entry name" value="ACP_SdgA_C"/>
    <property type="match status" value="1"/>
</dbReference>
<feature type="region of interest" description="N-terminal hotdog fold" evidence="5">
    <location>
        <begin position="909"/>
        <end position="1041"/>
    </location>
</feature>
<evidence type="ECO:0000313" key="9">
    <source>
        <dbReference type="EMBL" id="KAF2799537.1"/>
    </source>
</evidence>
<dbReference type="SMART" id="SM00829">
    <property type="entry name" value="PKS_ER"/>
    <property type="match status" value="1"/>
</dbReference>
<dbReference type="InterPro" id="IPR020843">
    <property type="entry name" value="ER"/>
</dbReference>
<dbReference type="InterPro" id="IPR032821">
    <property type="entry name" value="PKS_assoc"/>
</dbReference>